<dbReference type="InterPro" id="IPR017871">
    <property type="entry name" value="ABC_transporter-like_CS"/>
</dbReference>
<dbReference type="EMBL" id="ONZQ02000010">
    <property type="protein sequence ID" value="SPO04398.1"/>
    <property type="molecule type" value="Genomic_DNA"/>
</dbReference>
<dbReference type="Pfam" id="PF00664">
    <property type="entry name" value="ABC_membrane"/>
    <property type="match status" value="2"/>
</dbReference>
<feature type="domain" description="ABC transporter" evidence="11">
    <location>
        <begin position="605"/>
        <end position="830"/>
    </location>
</feature>
<reference evidence="13" key="1">
    <citation type="submission" date="2018-03" db="EMBL/GenBank/DDBJ databases">
        <authorList>
            <person name="Guldener U."/>
        </authorList>
    </citation>
    <scope>NUCLEOTIDE SEQUENCE</scope>
</reference>
<evidence type="ECO:0000256" key="3">
    <source>
        <dbReference type="ARBA" id="ARBA00022475"/>
    </source>
</evidence>
<protein>
    <submittedName>
        <fullName evidence="13">Related to ABC multidrug transporter</fullName>
    </submittedName>
</protein>
<evidence type="ECO:0000259" key="11">
    <source>
        <dbReference type="PROSITE" id="PS50893"/>
    </source>
</evidence>
<keyword evidence="3" id="KW-1003">Cell membrane</keyword>
<feature type="transmembrane region" description="Helical" evidence="10">
    <location>
        <begin position="1003"/>
        <end position="1024"/>
    </location>
</feature>
<evidence type="ECO:0000256" key="8">
    <source>
        <dbReference type="ARBA" id="ARBA00023136"/>
    </source>
</evidence>
<feature type="transmembrane region" description="Helical" evidence="10">
    <location>
        <begin position="66"/>
        <end position="86"/>
    </location>
</feature>
<dbReference type="GO" id="GO:0016887">
    <property type="term" value="F:ATP hydrolysis activity"/>
    <property type="evidence" value="ECO:0007669"/>
    <property type="project" value="InterPro"/>
</dbReference>
<dbReference type="InterPro" id="IPR056227">
    <property type="entry name" value="TMD0_ABC"/>
</dbReference>
<dbReference type="SUPFAM" id="SSF90123">
    <property type="entry name" value="ABC transporter transmembrane region"/>
    <property type="match status" value="2"/>
</dbReference>
<evidence type="ECO:0000256" key="7">
    <source>
        <dbReference type="ARBA" id="ARBA00022989"/>
    </source>
</evidence>
<dbReference type="Pfam" id="PF00005">
    <property type="entry name" value="ABC_tran"/>
    <property type="match status" value="2"/>
</dbReference>
<comment type="caution">
    <text evidence="13">The sequence shown here is derived from an EMBL/GenBank/DDBJ whole genome shotgun (WGS) entry which is preliminary data.</text>
</comment>
<keyword evidence="7 10" id="KW-1133">Transmembrane helix</keyword>
<dbReference type="InterPro" id="IPR011527">
    <property type="entry name" value="ABC1_TM_dom"/>
</dbReference>
<keyword evidence="4 10" id="KW-0812">Transmembrane</keyword>
<dbReference type="InterPro" id="IPR044726">
    <property type="entry name" value="ABCC_6TM_D2"/>
</dbReference>
<feature type="transmembrane region" description="Helical" evidence="10">
    <location>
        <begin position="308"/>
        <end position="329"/>
    </location>
</feature>
<sequence length="1443" mass="159457">MESCTSRSDRLFGPQVNPDCRAFDFTLYFEDIFFNCLPSSVFLLCLPAAIYRLWARPHVVRASKGVAWKSIALVALFVCQAAFLALRVQSSKASTSASLPGDILQLVSFAAATVFSYMHHYRSIRPSTLLSLYLPTLILLDVARLRTLWLIPTAQQESIVFTLVLGGTLFSFILESSGKERILVTKEGAPKTPEAYSGFWRLMSYSWLKGTFLDGYLRIMTVMDLPEVDSDLSRAAVHEELAITWENADKLKRHMLLYSCFRAYRGSFLAAVVPRLFLSGFNFAQPFLVTATINWVGDDNASNASGKGLIGAFTLVYLGIAGATALYWYRTYRFITKLRAALISLTFYQTTRSRKVDLGEITAITLMGTDVERIVTGFRHIHELWAAPIDMAIAVYLLQRQVFIACIVPAVILLVFVAFASWMSGFSKAAQRTWIEKVEDRLSLTTYMLGDMKSVKMLGLSSMMFTLVQRMREIEITASRKFRQLFCLQVFFANSPAALIPVATFAVYVGIALARHDNSILASQAFTSLSLIALLVGPAMIFLQAIPAVVQCIGSFDRLQEYCNRPQFDESVTDSSSDASYVLPETSEKSDTQGSEKESSSLISFHNQSVSWAKSAPRVLKGINLSLKSNEVTMIIGPVGSGKSTLLESILGEAVVLEGTAIRHFSGAGYCPQTPWLRNQTIRQNIIGASDPDEEWYSTVLHACCLEKDVNQLSLGDRSLVGSKGISLSGGQKQRIALARAVFARHPVVLLDDVFSGMDAATVEHITGYLLGENGLFKVNRTTVVIATHTRYLLQYADSVVALDNGEVIEAGTLDELREQDGYTAAVYMQGAESPVQRDDEQHGSASKPADEAESDALITMLQDVGDDEKRQRGDFSVYNYYVKACGTVPVAIFIFATFLCTICLEISTVWIDQWSKANKESPNKNVGMYLGVYAAFAALATVFQIIGVWYLMIPVISNSALNLHKNLLQSTVGAPLRFFNKTDSGTLTNRFSQDMDLIDMKLPLYAVNYISAVFSCSIKLIILAVYARWLAIAVPFLAAVVYFAQKFYLRTSRQMRLLDIEAKAPLYSIFTDAVNGTTGIRAFGWQAAFEKSCLELLDISQRPVYLLFCIQQCLAFVLDLVVAVMAVILVSTVVALRDSFEPGQVGVALVMVMSFSFELMILIKFWTMLETSVGAVARVKGFTAGTESEERATDTMEVSPTWPASGVIEFVDTVAAYSPEGEAVLKGVSLKIQGGEKVAICGRSGSGKTSLTLALLQLIDLRSGVIKVDDVDLSQIKRSDVRTRINVITQEPFLMPGTIRFNIDPFGAATDDDMVVALQKLRLWDLVKEQGGLDKAMDADSWSIGQRQLLCLARAMVRKSQILVLDEATSSVDAETEVIMQDIISKEFAQQTVIAIMHRLEHITKYDRIALLDKGSLLEFDTPEALLARESGFRDLYRSAGY</sequence>
<keyword evidence="5" id="KW-0547">Nucleotide-binding</keyword>
<keyword evidence="2" id="KW-0813">Transport</keyword>
<feature type="transmembrane region" description="Helical" evidence="10">
    <location>
        <begin position="402"/>
        <end position="424"/>
    </location>
</feature>
<dbReference type="InterPro" id="IPR003439">
    <property type="entry name" value="ABC_transporter-like_ATP-bd"/>
</dbReference>
<feature type="domain" description="ABC transmembrane type-1" evidence="12">
    <location>
        <begin position="276"/>
        <end position="551"/>
    </location>
</feature>
<dbReference type="PROSITE" id="PS50929">
    <property type="entry name" value="ABC_TM1F"/>
    <property type="match status" value="2"/>
</dbReference>
<keyword evidence="8 10" id="KW-0472">Membrane</keyword>
<name>A0AAE8N2S5_9PEZI</name>
<dbReference type="CDD" id="cd18579">
    <property type="entry name" value="ABC_6TM_ABCC_D1"/>
    <property type="match status" value="1"/>
</dbReference>
<dbReference type="Gene3D" id="3.40.50.300">
    <property type="entry name" value="P-loop containing nucleotide triphosphate hydrolases"/>
    <property type="match status" value="2"/>
</dbReference>
<evidence type="ECO:0000256" key="9">
    <source>
        <dbReference type="SAM" id="MobiDB-lite"/>
    </source>
</evidence>
<feature type="transmembrane region" description="Helical" evidence="10">
    <location>
        <begin position="486"/>
        <end position="511"/>
    </location>
</feature>
<dbReference type="SMART" id="SM00382">
    <property type="entry name" value="AAA"/>
    <property type="match status" value="2"/>
</dbReference>
<feature type="transmembrane region" description="Helical" evidence="10">
    <location>
        <begin position="932"/>
        <end position="954"/>
    </location>
</feature>
<dbReference type="Pfam" id="PF24357">
    <property type="entry name" value="TMD0_ABC"/>
    <property type="match status" value="1"/>
</dbReference>
<feature type="domain" description="ABC transmembrane type-1" evidence="12">
    <location>
        <begin position="892"/>
        <end position="1172"/>
    </location>
</feature>
<dbReference type="PROSITE" id="PS50893">
    <property type="entry name" value="ABC_TRANSPORTER_2"/>
    <property type="match status" value="2"/>
</dbReference>
<feature type="transmembrane region" description="Helical" evidence="10">
    <location>
        <begin position="1030"/>
        <end position="1050"/>
    </location>
</feature>
<dbReference type="GO" id="GO:0140359">
    <property type="term" value="F:ABC-type transporter activity"/>
    <property type="evidence" value="ECO:0007669"/>
    <property type="project" value="InterPro"/>
</dbReference>
<dbReference type="GO" id="GO:0005524">
    <property type="term" value="F:ATP binding"/>
    <property type="evidence" value="ECO:0007669"/>
    <property type="project" value="UniProtKB-KW"/>
</dbReference>
<keyword evidence="14" id="KW-1185">Reference proteome</keyword>
<evidence type="ECO:0000259" key="12">
    <source>
        <dbReference type="PROSITE" id="PS50929"/>
    </source>
</evidence>
<feature type="transmembrane region" description="Helical" evidence="10">
    <location>
        <begin position="444"/>
        <end position="465"/>
    </location>
</feature>
<dbReference type="GO" id="GO:0005886">
    <property type="term" value="C:plasma membrane"/>
    <property type="evidence" value="ECO:0007669"/>
    <property type="project" value="UniProtKB-SubCell"/>
</dbReference>
<accession>A0AAE8N2S5</accession>
<feature type="region of interest" description="Disordered" evidence="9">
    <location>
        <begin position="834"/>
        <end position="853"/>
    </location>
</feature>
<evidence type="ECO:0000256" key="1">
    <source>
        <dbReference type="ARBA" id="ARBA00004651"/>
    </source>
</evidence>
<dbReference type="CDD" id="cd18580">
    <property type="entry name" value="ABC_6TM_ABCC_D2"/>
    <property type="match status" value="1"/>
</dbReference>
<evidence type="ECO:0000256" key="2">
    <source>
        <dbReference type="ARBA" id="ARBA00022448"/>
    </source>
</evidence>
<dbReference type="PANTHER" id="PTHR24223:SF404">
    <property type="entry name" value="ABC MULTIDRUG TRANSPORTER (EUROFUNG)-RELATED"/>
    <property type="match status" value="1"/>
</dbReference>
<feature type="transmembrane region" description="Helical" evidence="10">
    <location>
        <begin position="98"/>
        <end position="118"/>
    </location>
</feature>
<evidence type="ECO:0000256" key="6">
    <source>
        <dbReference type="ARBA" id="ARBA00022840"/>
    </source>
</evidence>
<evidence type="ECO:0000313" key="14">
    <source>
        <dbReference type="Proteomes" id="UP001187682"/>
    </source>
</evidence>
<feature type="region of interest" description="Disordered" evidence="9">
    <location>
        <begin position="569"/>
        <end position="598"/>
    </location>
</feature>
<evidence type="ECO:0000256" key="10">
    <source>
        <dbReference type="SAM" id="Phobius"/>
    </source>
</evidence>
<dbReference type="InterPro" id="IPR027417">
    <property type="entry name" value="P-loop_NTPase"/>
</dbReference>
<dbReference type="PROSITE" id="PS00211">
    <property type="entry name" value="ABC_TRANSPORTER_1"/>
    <property type="match status" value="1"/>
</dbReference>
<dbReference type="InterPro" id="IPR003593">
    <property type="entry name" value="AAA+_ATPase"/>
</dbReference>
<dbReference type="FunFam" id="3.40.50.300:FF:000838">
    <property type="entry name" value="ABC multidrug transporter (Eurofung)"/>
    <property type="match status" value="1"/>
</dbReference>
<evidence type="ECO:0000256" key="4">
    <source>
        <dbReference type="ARBA" id="ARBA00022692"/>
    </source>
</evidence>
<dbReference type="CDD" id="cd03250">
    <property type="entry name" value="ABCC_MRP_domain1"/>
    <property type="match status" value="1"/>
</dbReference>
<dbReference type="CDD" id="cd03244">
    <property type="entry name" value="ABCC_MRP_domain2"/>
    <property type="match status" value="1"/>
</dbReference>
<feature type="transmembrane region" description="Helical" evidence="10">
    <location>
        <begin position="268"/>
        <end position="288"/>
    </location>
</feature>
<dbReference type="InterPro" id="IPR044746">
    <property type="entry name" value="ABCC_6TM_D1"/>
</dbReference>
<dbReference type="InterPro" id="IPR050173">
    <property type="entry name" value="ABC_transporter_C-like"/>
</dbReference>
<dbReference type="Gene3D" id="1.20.1560.10">
    <property type="entry name" value="ABC transporter type 1, transmembrane domain"/>
    <property type="match status" value="2"/>
</dbReference>
<keyword evidence="6" id="KW-0067">ATP-binding</keyword>
<proteinExistence type="predicted"/>
<organism evidence="13 14">
    <name type="scientific">Cephalotrichum gorgonifer</name>
    <dbReference type="NCBI Taxonomy" id="2041049"/>
    <lineage>
        <taxon>Eukaryota</taxon>
        <taxon>Fungi</taxon>
        <taxon>Dikarya</taxon>
        <taxon>Ascomycota</taxon>
        <taxon>Pezizomycotina</taxon>
        <taxon>Sordariomycetes</taxon>
        <taxon>Hypocreomycetidae</taxon>
        <taxon>Microascales</taxon>
        <taxon>Microascaceae</taxon>
        <taxon>Cephalotrichum</taxon>
    </lineage>
</organism>
<feature type="transmembrane region" description="Helical" evidence="10">
    <location>
        <begin position="881"/>
        <end position="912"/>
    </location>
</feature>
<dbReference type="FunFam" id="1.20.1560.10:FF:000055">
    <property type="entry name" value="ABC multidrug transporter (Eurofung)"/>
    <property type="match status" value="1"/>
</dbReference>
<feature type="transmembrane region" description="Helical" evidence="10">
    <location>
        <begin position="1146"/>
        <end position="1164"/>
    </location>
</feature>
<feature type="transmembrane region" description="Helical" evidence="10">
    <location>
        <begin position="1105"/>
        <end position="1134"/>
    </location>
</feature>
<dbReference type="FunFam" id="1.20.1560.10:FF:000066">
    <property type="entry name" value="ABC multidrug transporter (Eurofung)"/>
    <property type="match status" value="1"/>
</dbReference>
<dbReference type="SUPFAM" id="SSF52540">
    <property type="entry name" value="P-loop containing nucleoside triphosphate hydrolases"/>
    <property type="match status" value="2"/>
</dbReference>
<feature type="domain" description="ABC transporter" evidence="11">
    <location>
        <begin position="1209"/>
        <end position="1440"/>
    </location>
</feature>
<evidence type="ECO:0000256" key="5">
    <source>
        <dbReference type="ARBA" id="ARBA00022741"/>
    </source>
</evidence>
<gene>
    <name evidence="13" type="ORF">DNG_07083</name>
</gene>
<comment type="subcellular location">
    <subcellularLocation>
        <location evidence="1">Cell membrane</location>
        <topology evidence="1">Multi-pass membrane protein</topology>
    </subcellularLocation>
</comment>
<evidence type="ECO:0000313" key="13">
    <source>
        <dbReference type="EMBL" id="SPO04398.1"/>
    </source>
</evidence>
<dbReference type="PANTHER" id="PTHR24223">
    <property type="entry name" value="ATP-BINDING CASSETTE SUB-FAMILY C"/>
    <property type="match status" value="1"/>
</dbReference>
<feature type="transmembrane region" description="Helical" evidence="10">
    <location>
        <begin position="531"/>
        <end position="550"/>
    </location>
</feature>
<feature type="transmembrane region" description="Helical" evidence="10">
    <location>
        <begin position="32"/>
        <end position="54"/>
    </location>
</feature>
<dbReference type="Proteomes" id="UP001187682">
    <property type="component" value="Unassembled WGS sequence"/>
</dbReference>
<dbReference type="InterPro" id="IPR036640">
    <property type="entry name" value="ABC1_TM_sf"/>
</dbReference>
<feature type="compositionally biased region" description="Basic and acidic residues" evidence="9">
    <location>
        <begin position="586"/>
        <end position="598"/>
    </location>
</feature>